<dbReference type="EMBL" id="ADMB01000020">
    <property type="protein sequence ID" value="EHR38845.1"/>
    <property type="molecule type" value="Genomic_DNA"/>
</dbReference>
<accession>A0ABP2NMB2</accession>
<reference evidence="1 2" key="1">
    <citation type="submission" date="2012-01" db="EMBL/GenBank/DDBJ databases">
        <title>The Genome Sequence of Megamonas funiformis YIT 11815.</title>
        <authorList>
            <consortium name="The Broad Institute Genome Sequencing Platform"/>
            <person name="Earl A."/>
            <person name="Ward D."/>
            <person name="Feldgarden M."/>
            <person name="Gevers D."/>
            <person name="Morotomi M."/>
            <person name="Young S.K."/>
            <person name="Zeng Q."/>
            <person name="Gargeya S."/>
            <person name="Fitzgerald M."/>
            <person name="Haas B."/>
            <person name="Abouelleil A."/>
            <person name="Alvarado L."/>
            <person name="Arachchi H.M."/>
            <person name="Berlin A."/>
            <person name="Chapman S.B."/>
            <person name="Gearin G."/>
            <person name="Goldberg J."/>
            <person name="Griggs A."/>
            <person name="Gujja S."/>
            <person name="Hansen M."/>
            <person name="Heiman D."/>
            <person name="Howarth C."/>
            <person name="Larimer J."/>
            <person name="Lui A."/>
            <person name="MacDonald P.J.P."/>
            <person name="McCowen C."/>
            <person name="Montmayeur A."/>
            <person name="Murphy C."/>
            <person name="Neiman D."/>
            <person name="Pearson M."/>
            <person name="Priest M."/>
            <person name="Roberts A."/>
            <person name="Saif S."/>
            <person name="Shea T."/>
            <person name="Sisk P."/>
            <person name="Stolte C."/>
            <person name="Sykes S."/>
            <person name="Wortman J."/>
            <person name="Nusbaum C."/>
            <person name="Birren B."/>
        </authorList>
    </citation>
    <scope>NUCLEOTIDE SEQUENCE [LARGE SCALE GENOMIC DNA]</scope>
    <source>
        <strain evidence="1 2">YIT 11815</strain>
    </source>
</reference>
<comment type="caution">
    <text evidence="1">The sequence shown here is derived from an EMBL/GenBank/DDBJ whole genome shotgun (WGS) entry which is preliminary data.</text>
</comment>
<evidence type="ECO:0000313" key="1">
    <source>
        <dbReference type="EMBL" id="EHR38845.1"/>
    </source>
</evidence>
<dbReference type="InterPro" id="IPR049254">
    <property type="entry name" value="Phage_tail_terminator"/>
</dbReference>
<name>A0ABP2NMB2_9FIRM</name>
<evidence type="ECO:0000313" key="2">
    <source>
        <dbReference type="Proteomes" id="UP000005963"/>
    </source>
</evidence>
<dbReference type="Proteomes" id="UP000005963">
    <property type="component" value="Unassembled WGS sequence"/>
</dbReference>
<dbReference type="Pfam" id="PF20765">
    <property type="entry name" value="Phage_tail_terminator_8"/>
    <property type="match status" value="1"/>
</dbReference>
<sequence>MKSKFDYKVHFDNVEKSSEPYFYVEMMPRRKTVDEFLTDKSIQIDIMLVLLSDEYGRIKRSILYDTADTLDSLIRPVFHIKDRCITVLESQTRFVDEVLHYVFYLDFADCLTDKESSAIMYDLMQTLELNLK</sequence>
<gene>
    <name evidence="1" type="ORF">HMPREF9454_00443</name>
</gene>
<keyword evidence="2" id="KW-1185">Reference proteome</keyword>
<proteinExistence type="predicted"/>
<organism evidence="1 2">
    <name type="scientific">Megamonas funiformis YIT 11815</name>
    <dbReference type="NCBI Taxonomy" id="742816"/>
    <lineage>
        <taxon>Bacteria</taxon>
        <taxon>Bacillati</taxon>
        <taxon>Bacillota</taxon>
        <taxon>Negativicutes</taxon>
        <taxon>Selenomonadales</taxon>
        <taxon>Selenomonadaceae</taxon>
        <taxon>Megamonas</taxon>
    </lineage>
</organism>
<protein>
    <submittedName>
        <fullName evidence="1">Uncharacterized protein</fullName>
    </submittedName>
</protein>